<dbReference type="PIRSF" id="PIRSF005739">
    <property type="entry name" value="O-mtase"/>
    <property type="match status" value="1"/>
</dbReference>
<dbReference type="GO" id="GO:0046983">
    <property type="term" value="F:protein dimerization activity"/>
    <property type="evidence" value="ECO:0007669"/>
    <property type="project" value="InterPro"/>
</dbReference>
<evidence type="ECO:0000259" key="6">
    <source>
        <dbReference type="Pfam" id="PF00891"/>
    </source>
</evidence>
<dbReference type="Gene3D" id="1.10.10.10">
    <property type="entry name" value="Winged helix-like DNA-binding domain superfamily/Winged helix DNA-binding domain"/>
    <property type="match status" value="1"/>
</dbReference>
<dbReference type="PANTHER" id="PTHR11746">
    <property type="entry name" value="O-METHYLTRANSFERASE"/>
    <property type="match status" value="1"/>
</dbReference>
<evidence type="ECO:0000256" key="5">
    <source>
        <dbReference type="PIRSR" id="PIRSR005739-1"/>
    </source>
</evidence>
<comment type="similarity">
    <text evidence="4">Belongs to the class I-like SAM-binding methyltransferase superfamily. Cation-independent O-methyltransferase family.</text>
</comment>
<dbReference type="GO" id="GO:0008171">
    <property type="term" value="F:O-methyltransferase activity"/>
    <property type="evidence" value="ECO:0007669"/>
    <property type="project" value="InterPro"/>
</dbReference>
<dbReference type="FunFam" id="3.40.50.150:FF:000294">
    <property type="entry name" value="O-methyltransferase family protein"/>
    <property type="match status" value="1"/>
</dbReference>
<gene>
    <name evidence="9" type="primary">LOC111450978</name>
</gene>
<keyword evidence="1" id="KW-0489">Methyltransferase</keyword>
<dbReference type="InterPro" id="IPR016461">
    <property type="entry name" value="COMT-like"/>
</dbReference>
<dbReference type="Pfam" id="PF08100">
    <property type="entry name" value="Dimerisation"/>
    <property type="match status" value="1"/>
</dbReference>
<dbReference type="PROSITE" id="PS51683">
    <property type="entry name" value="SAM_OMT_II"/>
    <property type="match status" value="1"/>
</dbReference>
<dbReference type="Pfam" id="PF00891">
    <property type="entry name" value="Methyltransf_2"/>
    <property type="match status" value="1"/>
</dbReference>
<dbReference type="InterPro" id="IPR012967">
    <property type="entry name" value="COMT_dimerisation"/>
</dbReference>
<dbReference type="GeneID" id="111450978"/>
<proteinExistence type="inferred from homology"/>
<feature type="active site" description="Proton acceptor" evidence="5">
    <location>
        <position position="266"/>
    </location>
</feature>
<dbReference type="Gene3D" id="3.40.50.150">
    <property type="entry name" value="Vaccinia Virus protein VP39"/>
    <property type="match status" value="1"/>
</dbReference>
<dbReference type="RefSeq" id="XP_022946951.1">
    <property type="nucleotide sequence ID" value="XM_023091183.1"/>
</dbReference>
<protein>
    <submittedName>
        <fullName evidence="9">Xanthohumol 4'-O-methyltransferase-like</fullName>
    </submittedName>
</protein>
<sequence length="360" mass="40018">MATKETEETEETEELLKGQAEIWKYMLCFADSMALKCAVELHLADIINSHGSPISLSQIASSIVASDPLATPEISYLSRIMRLLVRRNIFAVHHSSDGGEPLYGLTHSSKWLLRDAELTLAPMVLAELHKWMVDPWLCFSQGVKEGGDQFQKANGLDIWSFASTNPQFNQLFNNAMASTSKVIMKAILSVYQDGFSSIESLTDVGGGIGGVISEIVKAFPHIKGINFDLPHVISTAPPYQGVTHIGGDMFEAIPKADAVFMKWILHDWDDKECVRILKNCKKAIPEKTGKVILVEVILKADGDGAFDDTRFYFDLLMLAHTNGRERTEKEWKNILEEAGFPRYRVIALPAITSIIEAYPS</sequence>
<reference evidence="9" key="1">
    <citation type="submission" date="2025-08" db="UniProtKB">
        <authorList>
            <consortium name="RefSeq"/>
        </authorList>
    </citation>
    <scope>IDENTIFICATION</scope>
    <source>
        <tissue evidence="9">Young leaves</tissue>
    </source>
</reference>
<dbReference type="Proteomes" id="UP000504609">
    <property type="component" value="Unplaced"/>
</dbReference>
<organism evidence="8 9">
    <name type="scientific">Cucurbita moschata</name>
    <name type="common">Winter crookneck squash</name>
    <name type="synonym">Cucurbita pepo var. moschata</name>
    <dbReference type="NCBI Taxonomy" id="3662"/>
    <lineage>
        <taxon>Eukaryota</taxon>
        <taxon>Viridiplantae</taxon>
        <taxon>Streptophyta</taxon>
        <taxon>Embryophyta</taxon>
        <taxon>Tracheophyta</taxon>
        <taxon>Spermatophyta</taxon>
        <taxon>Magnoliopsida</taxon>
        <taxon>eudicotyledons</taxon>
        <taxon>Gunneridae</taxon>
        <taxon>Pentapetalae</taxon>
        <taxon>rosids</taxon>
        <taxon>fabids</taxon>
        <taxon>Cucurbitales</taxon>
        <taxon>Cucurbitaceae</taxon>
        <taxon>Cucurbiteae</taxon>
        <taxon>Cucurbita</taxon>
    </lineage>
</organism>
<accession>A0A6J1G506</accession>
<evidence type="ECO:0000313" key="9">
    <source>
        <dbReference type="RefSeq" id="XP_022946951.1"/>
    </source>
</evidence>
<dbReference type="InterPro" id="IPR001077">
    <property type="entry name" value="COMT_C"/>
</dbReference>
<dbReference type="SUPFAM" id="SSF53335">
    <property type="entry name" value="S-adenosyl-L-methionine-dependent methyltransferases"/>
    <property type="match status" value="1"/>
</dbReference>
<evidence type="ECO:0000256" key="4">
    <source>
        <dbReference type="ARBA" id="ARBA00038277"/>
    </source>
</evidence>
<dbReference type="KEGG" id="cmos:111450978"/>
<dbReference type="AlphaFoldDB" id="A0A6J1G506"/>
<dbReference type="InterPro" id="IPR036388">
    <property type="entry name" value="WH-like_DNA-bd_sf"/>
</dbReference>
<dbReference type="GO" id="GO:0032259">
    <property type="term" value="P:methylation"/>
    <property type="evidence" value="ECO:0007669"/>
    <property type="project" value="UniProtKB-KW"/>
</dbReference>
<keyword evidence="3" id="KW-0949">S-adenosyl-L-methionine</keyword>
<evidence type="ECO:0000313" key="8">
    <source>
        <dbReference type="Proteomes" id="UP000504609"/>
    </source>
</evidence>
<dbReference type="InterPro" id="IPR029063">
    <property type="entry name" value="SAM-dependent_MTases_sf"/>
</dbReference>
<keyword evidence="2" id="KW-0808">Transferase</keyword>
<evidence type="ECO:0000259" key="7">
    <source>
        <dbReference type="Pfam" id="PF08100"/>
    </source>
</evidence>
<dbReference type="SUPFAM" id="SSF46785">
    <property type="entry name" value="Winged helix' DNA-binding domain"/>
    <property type="match status" value="1"/>
</dbReference>
<keyword evidence="8" id="KW-1185">Reference proteome</keyword>
<feature type="domain" description="O-methyltransferase C-terminal" evidence="6">
    <location>
        <begin position="139"/>
        <end position="340"/>
    </location>
</feature>
<dbReference type="InterPro" id="IPR036390">
    <property type="entry name" value="WH_DNA-bd_sf"/>
</dbReference>
<feature type="domain" description="O-methyltransferase dimerisation" evidence="7">
    <location>
        <begin position="23"/>
        <end position="114"/>
    </location>
</feature>
<evidence type="ECO:0000256" key="3">
    <source>
        <dbReference type="ARBA" id="ARBA00022691"/>
    </source>
</evidence>
<name>A0A6J1G506_CUCMO</name>
<evidence type="ECO:0000256" key="2">
    <source>
        <dbReference type="ARBA" id="ARBA00022679"/>
    </source>
</evidence>
<evidence type="ECO:0000256" key="1">
    <source>
        <dbReference type="ARBA" id="ARBA00022603"/>
    </source>
</evidence>